<evidence type="ECO:0000313" key="4">
    <source>
        <dbReference type="Proteomes" id="UP000584325"/>
    </source>
</evidence>
<gene>
    <name evidence="2" type="ORF">FCL38_08425</name>
    <name evidence="1" type="ORF">FHS02_002082</name>
</gene>
<keyword evidence="3" id="KW-1185">Reference proteome</keyword>
<evidence type="ECO:0000313" key="3">
    <source>
        <dbReference type="Proteomes" id="UP000298763"/>
    </source>
</evidence>
<protein>
    <submittedName>
        <fullName evidence="1">Uncharacterized protein</fullName>
    </submittedName>
</protein>
<organism evidence="1 4">
    <name type="scientific">Pseudoduganella umbonata</name>
    <dbReference type="NCBI Taxonomy" id="864828"/>
    <lineage>
        <taxon>Bacteria</taxon>
        <taxon>Pseudomonadati</taxon>
        <taxon>Pseudomonadota</taxon>
        <taxon>Betaproteobacteria</taxon>
        <taxon>Burkholderiales</taxon>
        <taxon>Oxalobacteraceae</taxon>
        <taxon>Telluria group</taxon>
        <taxon>Pseudoduganella</taxon>
    </lineage>
</organism>
<dbReference type="AlphaFoldDB" id="A0A4P8HKZ3"/>
<evidence type="ECO:0000313" key="1">
    <source>
        <dbReference type="EMBL" id="MBB3221275.1"/>
    </source>
</evidence>
<dbReference type="EMBL" id="CP040017">
    <property type="protein sequence ID" value="QCP10449.1"/>
    <property type="molecule type" value="Genomic_DNA"/>
</dbReference>
<reference evidence="2 3" key="1">
    <citation type="submission" date="2019-05" db="EMBL/GenBank/DDBJ databases">
        <title>Draft Genome Sequences of Six Type Strains of the Genus Massilia.</title>
        <authorList>
            <person name="Miess H."/>
            <person name="Frediansyhah A."/>
            <person name="Gross H."/>
        </authorList>
    </citation>
    <scope>NUCLEOTIDE SEQUENCE [LARGE SCALE GENOMIC DNA]</scope>
    <source>
        <strain evidence="2 3">DSMZ 26121</strain>
    </source>
</reference>
<sequence length="120" mass="13309">MRERIIYCRNTFLAAMRQKACTYAEMTALSVNADYSQNLSNRFTFMVIAMNNRAILVFLMLAAALSSASGLANAGVRVFTDLTSYLAAAGQTEVDTLDDLAPFAGFETADTDFLYRICYR</sequence>
<evidence type="ECO:0000313" key="2">
    <source>
        <dbReference type="EMBL" id="QCP10449.1"/>
    </source>
</evidence>
<proteinExistence type="predicted"/>
<reference evidence="1 4" key="2">
    <citation type="submission" date="2020-08" db="EMBL/GenBank/DDBJ databases">
        <title>Genomic Encyclopedia of Type Strains, Phase III (KMG-III): the genomes of soil and plant-associated and newly described type strains.</title>
        <authorList>
            <person name="Whitman W."/>
        </authorList>
    </citation>
    <scope>NUCLEOTIDE SEQUENCE [LARGE SCALE GENOMIC DNA]</scope>
    <source>
        <strain evidence="1 4">CECT 7753</strain>
    </source>
</reference>
<dbReference type="EMBL" id="JACHXS010000003">
    <property type="protein sequence ID" value="MBB3221275.1"/>
    <property type="molecule type" value="Genomic_DNA"/>
</dbReference>
<name>A0A4P8HKZ3_9BURK</name>
<dbReference type="RefSeq" id="WP_137313333.1">
    <property type="nucleotide sequence ID" value="NZ_CP040017.1"/>
</dbReference>
<dbReference type="Proteomes" id="UP000584325">
    <property type="component" value="Unassembled WGS sequence"/>
</dbReference>
<accession>A0A4P8HKZ3</accession>
<dbReference type="Proteomes" id="UP000298763">
    <property type="component" value="Chromosome"/>
</dbReference>